<protein>
    <submittedName>
        <fullName evidence="4">Phosphatase</fullName>
    </submittedName>
</protein>
<evidence type="ECO:0000313" key="5">
    <source>
        <dbReference type="Proteomes" id="UP000283872"/>
    </source>
</evidence>
<sequence length="240" mass="27012">MKTLLDVHTHTIASGHAFSSLQEMTLTAKEKGLDILGITEHGPNIPGTCDPIYFRNLHCVPRQLYGIKLMLGAELNILNTKGDIDLDKDYWRMLDIRIAGIHSLCWQGGSKEENTQGVINAMRNPFVQIISHPGDGTAELDFEELMKVSRETHTLLEINNHSMAPIRHKTVAAPNNLELLELAKKYETPVIFGSDAHFSTMIADYSNIMPLVEKAEFPDELVLNYQPEKFMAYLKPTPEK</sequence>
<dbReference type="GO" id="GO:0008270">
    <property type="term" value="F:zinc ion binding"/>
    <property type="evidence" value="ECO:0007669"/>
    <property type="project" value="TreeGrafter"/>
</dbReference>
<dbReference type="SMART" id="SM00481">
    <property type="entry name" value="POLIIIAc"/>
    <property type="match status" value="1"/>
</dbReference>
<feature type="domain" description="Polymerase/histidinol phosphatase N-terminal" evidence="1">
    <location>
        <begin position="5"/>
        <end position="79"/>
    </location>
</feature>
<dbReference type="EMBL" id="QRVA01000026">
    <property type="protein sequence ID" value="RGS14423.1"/>
    <property type="molecule type" value="Genomic_DNA"/>
</dbReference>
<dbReference type="InterPro" id="IPR004013">
    <property type="entry name" value="PHP_dom"/>
</dbReference>
<evidence type="ECO:0000313" key="3">
    <source>
        <dbReference type="EMBL" id="MCW4092591.1"/>
    </source>
</evidence>
<reference evidence="3" key="3">
    <citation type="submission" date="2022-11" db="EMBL/GenBank/DDBJ databases">
        <title>Genomic repertoires linked with pathogenic potency of arthritogenic Prevotella copri isolated from the gut of rheumatoid arthritis patients.</title>
        <authorList>
            <person name="Nii T."/>
            <person name="Maeda Y."/>
            <person name="Motooka D."/>
            <person name="Naito M."/>
            <person name="Matsumoto Y."/>
            <person name="Ogawa T."/>
            <person name="Oguro-Igashira E."/>
            <person name="Kishikawa T."/>
            <person name="Yamashita M."/>
            <person name="Koizumi S."/>
            <person name="Kurakawa T."/>
            <person name="Okumura R."/>
            <person name="Kayama H."/>
            <person name="Murakami M."/>
            <person name="Sakaguchi T."/>
            <person name="Das B."/>
            <person name="Nakamura S."/>
            <person name="Okada Y."/>
            <person name="Kumanogoh A."/>
            <person name="Takeda K."/>
        </authorList>
    </citation>
    <scope>NUCLEOTIDE SEQUENCE</scope>
    <source>
        <strain evidence="3">N016-13</strain>
    </source>
</reference>
<dbReference type="RefSeq" id="WP_117587727.1">
    <property type="nucleotide sequence ID" value="NZ_JANDWK010000008.1"/>
</dbReference>
<evidence type="ECO:0000259" key="1">
    <source>
        <dbReference type="SMART" id="SM00481"/>
    </source>
</evidence>
<dbReference type="GO" id="GO:0005829">
    <property type="term" value="C:cytosol"/>
    <property type="evidence" value="ECO:0007669"/>
    <property type="project" value="TreeGrafter"/>
</dbReference>
<dbReference type="Pfam" id="PF02811">
    <property type="entry name" value="PHP"/>
    <property type="match status" value="1"/>
</dbReference>
<dbReference type="Gene3D" id="3.20.20.140">
    <property type="entry name" value="Metal-dependent hydrolases"/>
    <property type="match status" value="1"/>
</dbReference>
<gene>
    <name evidence="4" type="ORF">DWY11_10525</name>
    <name evidence="2" type="ORF">NNC55_04800</name>
    <name evidence="3" type="ORF">ONT05_03295</name>
</gene>
<dbReference type="Proteomes" id="UP001209074">
    <property type="component" value="Unassembled WGS sequence"/>
</dbReference>
<dbReference type="GO" id="GO:0042578">
    <property type="term" value="F:phosphoric ester hydrolase activity"/>
    <property type="evidence" value="ECO:0007669"/>
    <property type="project" value="TreeGrafter"/>
</dbReference>
<dbReference type="InterPro" id="IPR016195">
    <property type="entry name" value="Pol/histidinol_Pase-like"/>
</dbReference>
<dbReference type="NCBIfam" id="NF006702">
    <property type="entry name" value="PRK09248.1"/>
    <property type="match status" value="1"/>
</dbReference>
<evidence type="ECO:0000313" key="4">
    <source>
        <dbReference type="EMBL" id="RGS14423.1"/>
    </source>
</evidence>
<dbReference type="Proteomes" id="UP000283872">
    <property type="component" value="Unassembled WGS sequence"/>
</dbReference>
<dbReference type="PANTHER" id="PTHR36928">
    <property type="entry name" value="PHOSPHATASE YCDX-RELATED"/>
    <property type="match status" value="1"/>
</dbReference>
<dbReference type="AlphaFoldDB" id="A0A3E5DTT4"/>
<dbReference type="Pfam" id="PF13263">
    <property type="entry name" value="PHP_C"/>
    <property type="match status" value="1"/>
</dbReference>
<dbReference type="EMBL" id="JANDWN010000008">
    <property type="protein sequence ID" value="MCP9599275.1"/>
    <property type="molecule type" value="Genomic_DNA"/>
</dbReference>
<accession>A0A3E5DTT4</accession>
<organism evidence="4 5">
    <name type="scientific">Segatella copri</name>
    <dbReference type="NCBI Taxonomy" id="165179"/>
    <lineage>
        <taxon>Bacteria</taxon>
        <taxon>Pseudomonadati</taxon>
        <taxon>Bacteroidota</taxon>
        <taxon>Bacteroidia</taxon>
        <taxon>Bacteroidales</taxon>
        <taxon>Prevotellaceae</taxon>
        <taxon>Segatella</taxon>
    </lineage>
</organism>
<reference evidence="2" key="2">
    <citation type="submission" date="2022-07" db="EMBL/GenBank/DDBJ databases">
        <title>Prevotella copri.</title>
        <authorList>
            <person name="Yang C."/>
        </authorList>
    </citation>
    <scope>NUCLEOTIDE SEQUENCE</scope>
    <source>
        <strain evidence="2">HF1476</strain>
    </source>
</reference>
<dbReference type="InterPro" id="IPR003141">
    <property type="entry name" value="Pol/His_phosphatase_N"/>
</dbReference>
<proteinExistence type="predicted"/>
<dbReference type="EMBL" id="JAPDUS010000004">
    <property type="protein sequence ID" value="MCW4092591.1"/>
    <property type="molecule type" value="Genomic_DNA"/>
</dbReference>
<reference evidence="4 5" key="1">
    <citation type="submission" date="2018-08" db="EMBL/GenBank/DDBJ databases">
        <title>A genome reference for cultivated species of the human gut microbiota.</title>
        <authorList>
            <person name="Zou Y."/>
            <person name="Xue W."/>
            <person name="Luo G."/>
        </authorList>
    </citation>
    <scope>NUCLEOTIDE SEQUENCE [LARGE SCALE GENOMIC DNA]</scope>
    <source>
        <strain evidence="4 5">AF24-12</strain>
    </source>
</reference>
<dbReference type="SUPFAM" id="SSF89550">
    <property type="entry name" value="PHP domain-like"/>
    <property type="match status" value="1"/>
</dbReference>
<dbReference type="Proteomes" id="UP001204486">
    <property type="component" value="Unassembled WGS sequence"/>
</dbReference>
<dbReference type="InterPro" id="IPR050243">
    <property type="entry name" value="PHP_phosphatase"/>
</dbReference>
<dbReference type="PANTHER" id="PTHR36928:SF1">
    <property type="entry name" value="PHOSPHATASE YCDX-RELATED"/>
    <property type="match status" value="1"/>
</dbReference>
<comment type="caution">
    <text evidence="4">The sequence shown here is derived from an EMBL/GenBank/DDBJ whole genome shotgun (WGS) entry which is preliminary data.</text>
</comment>
<evidence type="ECO:0000313" key="2">
    <source>
        <dbReference type="EMBL" id="MCP9599275.1"/>
    </source>
</evidence>
<name>A0A3E5DTT4_9BACT</name>
<dbReference type="CDD" id="cd07437">
    <property type="entry name" value="PHP_HisPPase_Ycdx_like"/>
    <property type="match status" value="1"/>
</dbReference>